<protein>
    <recommendedName>
        <fullName evidence="4">Sulphur transport domain-containing protein</fullName>
    </recommendedName>
</protein>
<keyword evidence="1" id="KW-0812">Transmembrane</keyword>
<feature type="transmembrane region" description="Helical" evidence="1">
    <location>
        <begin position="191"/>
        <end position="211"/>
    </location>
</feature>
<accession>A0A8A0RNE4</accession>
<evidence type="ECO:0000313" key="3">
    <source>
        <dbReference type="Proteomes" id="UP000662904"/>
    </source>
</evidence>
<organism evidence="2 3">
    <name type="scientific">Koleobacter methoxysyntrophicus</name>
    <dbReference type="NCBI Taxonomy" id="2751313"/>
    <lineage>
        <taxon>Bacteria</taxon>
        <taxon>Bacillati</taxon>
        <taxon>Bacillota</taxon>
        <taxon>Clostridia</taxon>
        <taxon>Koleobacterales</taxon>
        <taxon>Koleobacteraceae</taxon>
        <taxon>Koleobacter</taxon>
    </lineage>
</organism>
<sequence>MSKPIKLANNRKSKKNGINQVPYAVLLFLFIIVTGIKAYNNSTELAVYWFFGILFGFIIEKSRFCFTACFRDPILVGTTSILKAVLVALFITTPGFGIIQYRNMIAGNGIAGMIAPVGLHTVFGAILFGIGMVIAGGCASGTLVRIGEGFLMQIITLVGFIIGVLWGAHDFGWWSKLFISPSCTIHIPQFAGWYGAVFGQMAVLGFLYFLAEKYERKLFNN</sequence>
<feature type="transmembrane region" description="Helical" evidence="1">
    <location>
        <begin position="21"/>
        <end position="39"/>
    </location>
</feature>
<dbReference type="Proteomes" id="UP000662904">
    <property type="component" value="Chromosome"/>
</dbReference>
<dbReference type="Pfam" id="PF04143">
    <property type="entry name" value="Sulf_transp"/>
    <property type="match status" value="1"/>
</dbReference>
<feature type="transmembrane region" description="Helical" evidence="1">
    <location>
        <begin position="119"/>
        <end position="138"/>
    </location>
</feature>
<dbReference type="RefSeq" id="WP_206709297.1">
    <property type="nucleotide sequence ID" value="NZ_CP059066.1"/>
</dbReference>
<name>A0A8A0RNE4_9FIRM</name>
<gene>
    <name evidence="2" type="ORF">H0A61_01467</name>
</gene>
<feature type="transmembrane region" description="Helical" evidence="1">
    <location>
        <begin position="45"/>
        <end position="62"/>
    </location>
</feature>
<keyword evidence="1" id="KW-1133">Transmembrane helix</keyword>
<evidence type="ECO:0000313" key="2">
    <source>
        <dbReference type="EMBL" id="QSQ09108.1"/>
    </source>
</evidence>
<dbReference type="EMBL" id="CP059066">
    <property type="protein sequence ID" value="QSQ09108.1"/>
    <property type="molecule type" value="Genomic_DNA"/>
</dbReference>
<dbReference type="AlphaFoldDB" id="A0A8A0RNE4"/>
<proteinExistence type="predicted"/>
<dbReference type="KEGG" id="kme:H0A61_01467"/>
<keyword evidence="1" id="KW-0472">Membrane</keyword>
<evidence type="ECO:0008006" key="4">
    <source>
        <dbReference type="Google" id="ProtNLM"/>
    </source>
</evidence>
<feature type="transmembrane region" description="Helical" evidence="1">
    <location>
        <begin position="74"/>
        <end position="99"/>
    </location>
</feature>
<reference evidence="2" key="1">
    <citation type="submission" date="2020-07" db="EMBL/GenBank/DDBJ databases">
        <title>Koleobacter methoxysyntrophicus gen. nov., sp. nov., a novel anaerobic bacterium isolated from deep subsurface oil field and proposal of Koleobacterales ord. nov. in the phylum Firmicutes.</title>
        <authorList>
            <person name="Sakamoto S."/>
            <person name="Tamaki H."/>
        </authorList>
    </citation>
    <scope>NUCLEOTIDE SEQUENCE</scope>
    <source>
        <strain evidence="2">NRmbB1</strain>
    </source>
</reference>
<feature type="transmembrane region" description="Helical" evidence="1">
    <location>
        <begin position="150"/>
        <end position="168"/>
    </location>
</feature>
<dbReference type="InterPro" id="IPR007272">
    <property type="entry name" value="Sulf_transp_TsuA/YedE"/>
</dbReference>
<keyword evidence="3" id="KW-1185">Reference proteome</keyword>
<evidence type="ECO:0000256" key="1">
    <source>
        <dbReference type="SAM" id="Phobius"/>
    </source>
</evidence>